<dbReference type="PATRIC" id="fig|1434110.4.peg.2453"/>
<proteinExistence type="predicted"/>
<dbReference type="KEGG" id="mhor:MSHOH_1928"/>
<dbReference type="Proteomes" id="UP000033101">
    <property type="component" value="Chromosome"/>
</dbReference>
<protein>
    <recommendedName>
        <fullName evidence="2">eCIS core domain-containing protein</fullName>
    </recommendedName>
</protein>
<evidence type="ECO:0000259" key="2">
    <source>
        <dbReference type="Pfam" id="PF13699"/>
    </source>
</evidence>
<accession>A0A0E3SC34</accession>
<feature type="region of interest" description="Disordered" evidence="1">
    <location>
        <begin position="1"/>
        <end position="68"/>
    </location>
</feature>
<dbReference type="GeneID" id="25419419"/>
<feature type="compositionally biased region" description="Polar residues" evidence="1">
    <location>
        <begin position="17"/>
        <end position="31"/>
    </location>
</feature>
<dbReference type="EMBL" id="CP009516">
    <property type="protein sequence ID" value="AKB78411.1"/>
    <property type="molecule type" value="Genomic_DNA"/>
</dbReference>
<organism evidence="3 4">
    <name type="scientific">Methanosarcina horonobensis HB-1 = JCM 15518</name>
    <dbReference type="NCBI Taxonomy" id="1434110"/>
    <lineage>
        <taxon>Archaea</taxon>
        <taxon>Methanobacteriati</taxon>
        <taxon>Methanobacteriota</taxon>
        <taxon>Stenosarchaea group</taxon>
        <taxon>Methanomicrobia</taxon>
        <taxon>Methanosarcinales</taxon>
        <taxon>Methanosarcinaceae</taxon>
        <taxon>Methanosarcina</taxon>
    </lineage>
</organism>
<sequence length="846" mass="94103">MVEKTGVKARTQETKQKCSNSYKQNTSSPSGSPADRVLQLQRTAGNQAVQRLVRSRTSQAKSRALQAKLRIGQPDDVYEQEADKIAEQVMRMPEPQVPKGEEVSSHIRNNSIQRRCPECIKNNPKKEEEEGIFRKKEASSPIPEVTPELESHISNIRDGGKPLPESVRAFYELRFGRDFSQVRVHTDSKAVQMNRDLRAQAFTYMQDIYYGDGKAPDKNELTAHELTHVVQQTGGVQARQASEQLPVKLKCLTCEKKKAEVQRSPDISVSMPGIQRWSLFGDNEDGKESSSSGGGILNWAEEKASEIVNSITEAGGEAVDWAKQQAGAVIQSGDGAEQQGTSDNMFGANFSPAALATAKKLASKLKCKFSIGKEGITLSCGRIKLTDPQEEKVLEFPKLSKVKNLKDYIIAGVRIDTPQLGLDIGPSLWLSVGSVTLNDVLIRIDPLRDTYIGQGQVNVPIGSHIVVEAAGKINAGATLSIPVEGISIPIKGFAEGGFRGEGIGSTIFNFQEMAHLSYIQDKFIFDLESKIKAGFKVQFNVTPFLNVQYKIAEREKRLCEFTAPVWTWEKWIKAEELSIPLSINPGKSNKPVTIGPVTKQVISGEDIEGNLSRNLPGLQGKCTTLCDLIEEIGDPSQLISARSSIGQSQVFSASQDKVLKALSNAAAEVCGKKGEVPAVVNTGLDEPHPIGMIWYKPFNKYKPVIKFERDEHYYRTAPKKLPEDIDPKGRSLGVTIWYKEKSKFRKERKTDSRKEQNQLREMLKEYSIDYDENQYQVDHVLDLQLGGDDAFENLWPLETRVNQIANNAHRDQWVWFRESEGSKPIQAVLGDARLNGRWFIIQSTKG</sequence>
<evidence type="ECO:0000313" key="3">
    <source>
        <dbReference type="EMBL" id="AKB78411.1"/>
    </source>
</evidence>
<feature type="compositionally biased region" description="Polar residues" evidence="1">
    <location>
        <begin position="40"/>
        <end position="61"/>
    </location>
</feature>
<feature type="domain" description="eCIS core" evidence="2">
    <location>
        <begin position="162"/>
        <end position="235"/>
    </location>
</feature>
<evidence type="ECO:0000256" key="1">
    <source>
        <dbReference type="SAM" id="MobiDB-lite"/>
    </source>
</evidence>
<dbReference type="HOGENOM" id="CLU_016886_0_0_2"/>
<dbReference type="RefSeq" id="WP_052730810.1">
    <property type="nucleotide sequence ID" value="NZ_CP009516.1"/>
</dbReference>
<dbReference type="Pfam" id="PF13699">
    <property type="entry name" value="eCIS_core"/>
    <property type="match status" value="1"/>
</dbReference>
<name>A0A0E3SC34_9EURY</name>
<gene>
    <name evidence="3" type="ORF">MSHOH_1928</name>
</gene>
<dbReference type="InterPro" id="IPR025295">
    <property type="entry name" value="eCIS_core_dom"/>
</dbReference>
<dbReference type="OrthoDB" id="137954at2157"/>
<reference evidence="3 4" key="1">
    <citation type="submission" date="2014-07" db="EMBL/GenBank/DDBJ databases">
        <title>Methanogenic archaea and the global carbon cycle.</title>
        <authorList>
            <person name="Henriksen J.R."/>
            <person name="Luke J."/>
            <person name="Reinhart S."/>
            <person name="Benedict M.N."/>
            <person name="Youngblut N.D."/>
            <person name="Metcalf M.E."/>
            <person name="Whitaker R.J."/>
            <person name="Metcalf W.W."/>
        </authorList>
    </citation>
    <scope>NUCLEOTIDE SEQUENCE [LARGE SCALE GENOMIC DNA]</scope>
    <source>
        <strain evidence="3 4">HB-1</strain>
    </source>
</reference>
<dbReference type="STRING" id="1434110.MSHOH_1928"/>
<feature type="compositionally biased region" description="Basic and acidic residues" evidence="1">
    <location>
        <begin position="1"/>
        <end position="16"/>
    </location>
</feature>
<keyword evidence="4" id="KW-1185">Reference proteome</keyword>
<dbReference type="AlphaFoldDB" id="A0A0E3SC34"/>
<evidence type="ECO:0000313" key="4">
    <source>
        <dbReference type="Proteomes" id="UP000033101"/>
    </source>
</evidence>